<gene>
    <name evidence="2" type="ORF">A5888_001642</name>
    <name evidence="1" type="ORF">A5888_003172</name>
</gene>
<dbReference type="EMBL" id="NGMM01000005">
    <property type="protein sequence ID" value="OTP13694.1"/>
    <property type="molecule type" value="Genomic_DNA"/>
</dbReference>
<reference evidence="2" key="2">
    <citation type="submission" date="2017-05" db="EMBL/GenBank/DDBJ databases">
        <authorList>
            <consortium name="The Broad Institute Genomics Platform"/>
            <consortium name="The Broad Institute Genomic Center for Infectious Diseases"/>
            <person name="Earl A."/>
            <person name="Manson A."/>
            <person name="Schwartman J."/>
            <person name="Gilmore M."/>
            <person name="Abouelleil A."/>
            <person name="Cao P."/>
            <person name="Chapman S."/>
            <person name="Cusick C."/>
            <person name="Shea T."/>
            <person name="Young S."/>
            <person name="Neafsey D."/>
            <person name="Nusbaum C."/>
            <person name="Birren B."/>
        </authorList>
    </citation>
    <scope>NUCLEOTIDE SEQUENCE</scope>
    <source>
        <strain evidence="2">9E7_DIV0242</strain>
    </source>
</reference>
<dbReference type="AlphaFoldDB" id="A0A242K5N4"/>
<name>A0A242K5N4_9ENTE</name>
<organism evidence="1">
    <name type="scientific">Candidatus Enterococcus clewellii</name>
    <dbReference type="NCBI Taxonomy" id="1834193"/>
    <lineage>
        <taxon>Bacteria</taxon>
        <taxon>Bacillati</taxon>
        <taxon>Bacillota</taxon>
        <taxon>Bacilli</taxon>
        <taxon>Lactobacillales</taxon>
        <taxon>Enterococcaceae</taxon>
        <taxon>Enterococcus</taxon>
    </lineage>
</organism>
<reference evidence="1" key="1">
    <citation type="submission" date="2017-05" db="EMBL/GenBank/DDBJ databases">
        <title>The Genome Sequence of Enterococcus sp. 9E7_DIV0242.</title>
        <authorList>
            <consortium name="The Broad Institute Genomics Platform"/>
            <consortium name="The Broad Institute Genomic Center for Infectious Diseases"/>
            <person name="Earl A."/>
            <person name="Manson A."/>
            <person name="Schwartman J."/>
            <person name="Gilmore M."/>
            <person name="Abouelleil A."/>
            <person name="Cao P."/>
            <person name="Chapman S."/>
            <person name="Cusick C."/>
            <person name="Shea T."/>
            <person name="Young S."/>
            <person name="Neafsey D."/>
            <person name="Nusbaum C."/>
            <person name="Birren B."/>
        </authorList>
    </citation>
    <scope>NUCLEOTIDE SEQUENCE [LARGE SCALE GENOMIC DNA]</scope>
    <source>
        <strain evidence="1">9E7_DIV0242</strain>
    </source>
</reference>
<proteinExistence type="predicted"/>
<evidence type="ECO:0000313" key="1">
    <source>
        <dbReference type="EMBL" id="OTP13694.1"/>
    </source>
</evidence>
<sequence>MTSSVTFSNARYKKQHFKELRRELLDLMGPNNDWMESGDQDRIKRIEDIGKIIGSPLMAVSHPIKIELTKFSHGEYQALRQIGYTVDEIKDAAGIKSSSAWFEWRVARGFELGKRGRRTIE</sequence>
<protein>
    <submittedName>
        <fullName evidence="1">Uncharacterized protein</fullName>
    </submittedName>
</protein>
<evidence type="ECO:0000313" key="3">
    <source>
        <dbReference type="Proteomes" id="UP000195141"/>
    </source>
</evidence>
<reference evidence="2" key="3">
    <citation type="submission" date="2024-03" db="EMBL/GenBank/DDBJ databases">
        <title>The Genome Sequence of Enterococcus sp. DIV0242b.</title>
        <authorList>
            <consortium name="The Broad Institute Genomics Platform"/>
            <consortium name="The Broad Institute Microbial Omics Core"/>
            <consortium name="The Broad Institute Genomic Center for Infectious Diseases"/>
            <person name="Earl A."/>
            <person name="Manson A."/>
            <person name="Gilmore M."/>
            <person name="Schwartman J."/>
            <person name="Shea T."/>
            <person name="Abouelleil A."/>
            <person name="Cao P."/>
            <person name="Chapman S."/>
            <person name="Cusick C."/>
            <person name="Young S."/>
            <person name="Neafsey D."/>
            <person name="Nusbaum C."/>
            <person name="Birren B."/>
        </authorList>
    </citation>
    <scope>NUCLEOTIDE SEQUENCE</scope>
    <source>
        <strain evidence="2">9E7_DIV0242</strain>
    </source>
</reference>
<keyword evidence="3" id="KW-1185">Reference proteome</keyword>
<dbReference type="RefSeq" id="WP_086350167.1">
    <property type="nucleotide sequence ID" value="NZ_CP147247.1"/>
</dbReference>
<evidence type="ECO:0000313" key="2">
    <source>
        <dbReference type="EMBL" id="WYJ89914.1"/>
    </source>
</evidence>
<dbReference type="Proteomes" id="UP000195141">
    <property type="component" value="Chromosome"/>
</dbReference>
<accession>A0A242K5N4</accession>
<dbReference type="EMBL" id="CP147247">
    <property type="protein sequence ID" value="WYJ89914.1"/>
    <property type="molecule type" value="Genomic_DNA"/>
</dbReference>